<accession>A0ABU1IG47</accession>
<evidence type="ECO:0000313" key="1">
    <source>
        <dbReference type="EMBL" id="MDR6216196.1"/>
    </source>
</evidence>
<organism evidence="1 2">
    <name type="scientific">Paracidovorax wautersii</name>
    <dbReference type="NCBI Taxonomy" id="1177982"/>
    <lineage>
        <taxon>Bacteria</taxon>
        <taxon>Pseudomonadati</taxon>
        <taxon>Pseudomonadota</taxon>
        <taxon>Betaproteobacteria</taxon>
        <taxon>Burkholderiales</taxon>
        <taxon>Comamonadaceae</taxon>
        <taxon>Paracidovorax</taxon>
    </lineage>
</organism>
<protein>
    <submittedName>
        <fullName evidence="1">Uncharacterized protein</fullName>
    </submittedName>
</protein>
<keyword evidence="2" id="KW-1185">Reference proteome</keyword>
<dbReference type="Proteomes" id="UP001267710">
    <property type="component" value="Unassembled WGS sequence"/>
</dbReference>
<evidence type="ECO:0000313" key="2">
    <source>
        <dbReference type="Proteomes" id="UP001267710"/>
    </source>
</evidence>
<name>A0ABU1IG47_9BURK</name>
<dbReference type="EMBL" id="JAVIZX010000001">
    <property type="protein sequence ID" value="MDR6216196.1"/>
    <property type="molecule type" value="Genomic_DNA"/>
</dbReference>
<comment type="caution">
    <text evidence="1">The sequence shown here is derived from an EMBL/GenBank/DDBJ whole genome shotgun (WGS) entry which is preliminary data.</text>
</comment>
<sequence>MTLRDNLNDSKAWAHAVLDDVRDGFPQPSRDVRLALQILGEPVHA</sequence>
<reference evidence="1 2" key="1">
    <citation type="submission" date="2023-08" db="EMBL/GenBank/DDBJ databases">
        <title>Functional and genomic diversity of the sorghum phyllosphere microbiome.</title>
        <authorList>
            <person name="Shade A."/>
        </authorList>
    </citation>
    <scope>NUCLEOTIDE SEQUENCE [LARGE SCALE GENOMIC DNA]</scope>
    <source>
        <strain evidence="1 2">SORGH_AS_0335</strain>
    </source>
</reference>
<dbReference type="RefSeq" id="WP_309831421.1">
    <property type="nucleotide sequence ID" value="NZ_JAVIZX010000001.1"/>
</dbReference>
<gene>
    <name evidence="1" type="ORF">QE399_003885</name>
</gene>
<proteinExistence type="predicted"/>